<keyword evidence="3" id="KW-1185">Reference proteome</keyword>
<evidence type="ECO:0008006" key="4">
    <source>
        <dbReference type="Google" id="ProtNLM"/>
    </source>
</evidence>
<organism evidence="2 3">
    <name type="scientific">Kribbella alba</name>
    <dbReference type="NCBI Taxonomy" id="190197"/>
    <lineage>
        <taxon>Bacteria</taxon>
        <taxon>Bacillati</taxon>
        <taxon>Actinomycetota</taxon>
        <taxon>Actinomycetes</taxon>
        <taxon>Propionibacteriales</taxon>
        <taxon>Kribbellaceae</taxon>
        <taxon>Kribbella</taxon>
    </lineage>
</organism>
<dbReference type="Proteomes" id="UP001501319">
    <property type="component" value="Unassembled WGS sequence"/>
</dbReference>
<gene>
    <name evidence="2" type="ORF">GCM10009744_07340</name>
</gene>
<evidence type="ECO:0000256" key="1">
    <source>
        <dbReference type="SAM" id="MobiDB-lite"/>
    </source>
</evidence>
<protein>
    <recommendedName>
        <fullName evidence="4">Zinc transporter permease</fullName>
    </recommendedName>
</protein>
<dbReference type="EMBL" id="BAAANE010000002">
    <property type="protein sequence ID" value="GAA1622590.1"/>
    <property type="molecule type" value="Genomic_DNA"/>
</dbReference>
<feature type="compositionally biased region" description="Basic and acidic residues" evidence="1">
    <location>
        <begin position="22"/>
        <end position="68"/>
    </location>
</feature>
<dbReference type="RefSeq" id="WP_344108652.1">
    <property type="nucleotide sequence ID" value="NZ_BAAANE010000002.1"/>
</dbReference>
<evidence type="ECO:0000313" key="3">
    <source>
        <dbReference type="Proteomes" id="UP001501319"/>
    </source>
</evidence>
<accession>A0ABN2F0F4</accession>
<reference evidence="2 3" key="1">
    <citation type="journal article" date="2019" name="Int. J. Syst. Evol. Microbiol.">
        <title>The Global Catalogue of Microorganisms (GCM) 10K type strain sequencing project: providing services to taxonomists for standard genome sequencing and annotation.</title>
        <authorList>
            <consortium name="The Broad Institute Genomics Platform"/>
            <consortium name="The Broad Institute Genome Sequencing Center for Infectious Disease"/>
            <person name="Wu L."/>
            <person name="Ma J."/>
        </authorList>
    </citation>
    <scope>NUCLEOTIDE SEQUENCE [LARGE SCALE GENOMIC DNA]</scope>
    <source>
        <strain evidence="2 3">JCM 14306</strain>
    </source>
</reference>
<name>A0ABN2F0F4_9ACTN</name>
<feature type="compositionally biased region" description="Basic and acidic residues" evidence="1">
    <location>
        <begin position="1"/>
        <end position="14"/>
    </location>
</feature>
<evidence type="ECO:0000313" key="2">
    <source>
        <dbReference type="EMBL" id="GAA1622590.1"/>
    </source>
</evidence>
<feature type="region of interest" description="Disordered" evidence="1">
    <location>
        <begin position="1"/>
        <end position="83"/>
    </location>
</feature>
<proteinExistence type="predicted"/>
<sequence>MNAHTEKLDHEHLPGDGCATVSHDDHTDHVHGGEQHEESKVHSSHDGSHKEGDGCDTVQHEDHVDHMHDGHRHYQHGDHVHEH</sequence>
<comment type="caution">
    <text evidence="2">The sequence shown here is derived from an EMBL/GenBank/DDBJ whole genome shotgun (WGS) entry which is preliminary data.</text>
</comment>